<protein>
    <submittedName>
        <fullName evidence="6">LacI family transcriptional regulator</fullName>
    </submittedName>
</protein>
<dbReference type="OrthoDB" id="7683681at2"/>
<evidence type="ECO:0000256" key="4">
    <source>
        <dbReference type="ARBA" id="ARBA00023163"/>
    </source>
</evidence>
<keyword evidence="1" id="KW-0678">Repressor</keyword>
<dbReference type="Proteomes" id="UP000249453">
    <property type="component" value="Unassembled WGS sequence"/>
</dbReference>
<organism evidence="6 7">
    <name type="scientific">Falsochrobactrum ovis</name>
    <dbReference type="NCBI Taxonomy" id="1293442"/>
    <lineage>
        <taxon>Bacteria</taxon>
        <taxon>Pseudomonadati</taxon>
        <taxon>Pseudomonadota</taxon>
        <taxon>Alphaproteobacteria</taxon>
        <taxon>Hyphomicrobiales</taxon>
        <taxon>Brucellaceae</taxon>
        <taxon>Falsochrobactrum</taxon>
    </lineage>
</organism>
<evidence type="ECO:0000256" key="1">
    <source>
        <dbReference type="ARBA" id="ARBA00022491"/>
    </source>
</evidence>
<dbReference type="GO" id="GO:0003700">
    <property type="term" value="F:DNA-binding transcription factor activity"/>
    <property type="evidence" value="ECO:0007669"/>
    <property type="project" value="TreeGrafter"/>
</dbReference>
<dbReference type="CDD" id="cd01392">
    <property type="entry name" value="HTH_LacI"/>
    <property type="match status" value="1"/>
</dbReference>
<evidence type="ECO:0000313" key="7">
    <source>
        <dbReference type="Proteomes" id="UP000249453"/>
    </source>
</evidence>
<dbReference type="PANTHER" id="PTHR30146:SF45">
    <property type="entry name" value="CATABOLITE REPRESSOR_ACTIVATOR"/>
    <property type="match status" value="1"/>
</dbReference>
<accession>A0A364JU65</accession>
<gene>
    <name evidence="6" type="ORF">C7374_10826</name>
</gene>
<dbReference type="EMBL" id="QLMK01000008">
    <property type="protein sequence ID" value="RAK27821.1"/>
    <property type="molecule type" value="Genomic_DNA"/>
</dbReference>
<dbReference type="Gene3D" id="1.10.260.40">
    <property type="entry name" value="lambda repressor-like DNA-binding domains"/>
    <property type="match status" value="1"/>
</dbReference>
<reference evidence="6 7" key="1">
    <citation type="submission" date="2018-06" db="EMBL/GenBank/DDBJ databases">
        <title>Genomic Encyclopedia of Type Strains, Phase IV (KMG-IV): sequencing the most valuable type-strain genomes for metagenomic binning, comparative biology and taxonomic classification.</title>
        <authorList>
            <person name="Goeker M."/>
        </authorList>
    </citation>
    <scope>NUCLEOTIDE SEQUENCE [LARGE SCALE GENOMIC DNA]</scope>
    <source>
        <strain evidence="6 7">DSM 26720</strain>
    </source>
</reference>
<dbReference type="PROSITE" id="PS00356">
    <property type="entry name" value="HTH_LACI_1"/>
    <property type="match status" value="1"/>
</dbReference>
<dbReference type="SMART" id="SM00354">
    <property type="entry name" value="HTH_LACI"/>
    <property type="match status" value="1"/>
</dbReference>
<evidence type="ECO:0000256" key="3">
    <source>
        <dbReference type="ARBA" id="ARBA00023125"/>
    </source>
</evidence>
<dbReference type="InterPro" id="IPR025997">
    <property type="entry name" value="SBP_2_dom"/>
</dbReference>
<dbReference type="PANTHER" id="PTHR30146">
    <property type="entry name" value="LACI-RELATED TRANSCRIPTIONAL REPRESSOR"/>
    <property type="match status" value="1"/>
</dbReference>
<keyword evidence="7" id="KW-1185">Reference proteome</keyword>
<dbReference type="Pfam" id="PF00356">
    <property type="entry name" value="LacI"/>
    <property type="match status" value="1"/>
</dbReference>
<proteinExistence type="predicted"/>
<evidence type="ECO:0000256" key="2">
    <source>
        <dbReference type="ARBA" id="ARBA00023015"/>
    </source>
</evidence>
<comment type="caution">
    <text evidence="6">The sequence shown here is derived from an EMBL/GenBank/DDBJ whole genome shotgun (WGS) entry which is preliminary data.</text>
</comment>
<dbReference type="AlphaFoldDB" id="A0A364JU65"/>
<evidence type="ECO:0000313" key="6">
    <source>
        <dbReference type="EMBL" id="RAK27821.1"/>
    </source>
</evidence>
<name>A0A364JU65_9HYPH</name>
<feature type="domain" description="HTH lacI-type" evidence="5">
    <location>
        <begin position="12"/>
        <end position="69"/>
    </location>
</feature>
<dbReference type="InterPro" id="IPR000843">
    <property type="entry name" value="HTH_LacI"/>
</dbReference>
<dbReference type="Pfam" id="PF13407">
    <property type="entry name" value="Peripla_BP_4"/>
    <property type="match status" value="1"/>
</dbReference>
<dbReference type="InterPro" id="IPR010982">
    <property type="entry name" value="Lambda_DNA-bd_dom_sf"/>
</dbReference>
<dbReference type="PROSITE" id="PS50932">
    <property type="entry name" value="HTH_LACI_2"/>
    <property type="match status" value="1"/>
</dbReference>
<dbReference type="GO" id="GO:0000976">
    <property type="term" value="F:transcription cis-regulatory region binding"/>
    <property type="evidence" value="ECO:0007669"/>
    <property type="project" value="TreeGrafter"/>
</dbReference>
<dbReference type="RefSeq" id="WP_111575577.1">
    <property type="nucleotide sequence ID" value="NZ_JBHEEY010000008.1"/>
</dbReference>
<keyword evidence="3" id="KW-0238">DNA-binding</keyword>
<dbReference type="InterPro" id="IPR028082">
    <property type="entry name" value="Peripla_BP_I"/>
</dbReference>
<keyword evidence="2" id="KW-0805">Transcription regulation</keyword>
<keyword evidence="4" id="KW-0804">Transcription</keyword>
<sequence length="340" mass="37688">MTKPRRKFGKRLTIYDLAKLAGVSPTAVSSVLNGTWKKRRISANLAERIKHIADENGYALNMQASGLRRDNSRLIGMIVPKYDNRYFGSIVEKFESMARDRGLFPIITCTQRNPELEVQAARAMISHQVDCLIATGATDPDRITKICSKAGVRSLNLDLPGKLTSSVISDNFHGAFELTKRILSASAGTRQPDEPLLYIGGRTDHNTLERIKGFSKAHEEAGIQVDNNLILATGYAPEKAQIALEELAATRGKLPSAMFVNSTISLEGVMRWIKTTGHYGKNIPHIGCFDWDPLVSVFNENILMVRQDVSTMLQTLFQLIDKGTESPQLIKIPTIFDSSK</sequence>
<dbReference type="Gene3D" id="3.40.50.2300">
    <property type="match status" value="2"/>
</dbReference>
<dbReference type="SUPFAM" id="SSF53822">
    <property type="entry name" value="Periplasmic binding protein-like I"/>
    <property type="match status" value="1"/>
</dbReference>
<dbReference type="SUPFAM" id="SSF47413">
    <property type="entry name" value="lambda repressor-like DNA-binding domains"/>
    <property type="match status" value="1"/>
</dbReference>
<evidence type="ECO:0000259" key="5">
    <source>
        <dbReference type="PROSITE" id="PS50932"/>
    </source>
</evidence>